<gene>
    <name evidence="1" type="ORF">SM0020_18117</name>
</gene>
<name>H0G2D3_RHIML</name>
<accession>H0G2D3</accession>
<organism evidence="1 2">
    <name type="scientific">Sinorhizobium meliloti CCNWSX0020</name>
    <dbReference type="NCBI Taxonomy" id="1107881"/>
    <lineage>
        <taxon>Bacteria</taxon>
        <taxon>Pseudomonadati</taxon>
        <taxon>Pseudomonadota</taxon>
        <taxon>Alphaproteobacteria</taxon>
        <taxon>Hyphomicrobiales</taxon>
        <taxon>Rhizobiaceae</taxon>
        <taxon>Sinorhizobium/Ensifer group</taxon>
        <taxon>Sinorhizobium</taxon>
    </lineage>
</organism>
<evidence type="ECO:0000313" key="2">
    <source>
        <dbReference type="Proteomes" id="UP000004038"/>
    </source>
</evidence>
<evidence type="ECO:0000313" key="1">
    <source>
        <dbReference type="EMBL" id="EHK76490.1"/>
    </source>
</evidence>
<sequence>MKLQEAEAFLELGLISTSDTAPSAFDQPSQRKQQATLAVLYGWITSRKTIYAFLPSSHFWFLVAIVPDAERNME</sequence>
<dbReference type="EMBL" id="AGVV01000036">
    <property type="protein sequence ID" value="EHK76490.1"/>
    <property type="molecule type" value="Genomic_DNA"/>
</dbReference>
<reference evidence="1 2" key="1">
    <citation type="journal article" date="2012" name="J. Bacteriol.">
        <title>Draft Genome Sequence of Sinorhizobium meliloti CCNWSX0020, a Nitrogen-Fixing Symbiont with Copper Tolerance Capability Isolated from Lead-Zinc Mine Tailings.</title>
        <authorList>
            <person name="Li Z."/>
            <person name="Ma Z."/>
            <person name="Hao X."/>
            <person name="Wei G."/>
        </authorList>
    </citation>
    <scope>NUCLEOTIDE SEQUENCE [LARGE SCALE GENOMIC DNA]</scope>
    <source>
        <strain evidence="1 2">CCNWSX0020</strain>
    </source>
</reference>
<dbReference type="Proteomes" id="UP000004038">
    <property type="component" value="Unassembled WGS sequence"/>
</dbReference>
<proteinExistence type="predicted"/>
<dbReference type="AlphaFoldDB" id="H0G2D3"/>
<protein>
    <submittedName>
        <fullName evidence="1">Uncharacterized protein</fullName>
    </submittedName>
</protein>